<name>A0A6C0GSF6_9BACT</name>
<gene>
    <name evidence="2" type="ORF">GXP67_00520</name>
    <name evidence="3" type="ORF">GXP67_31690</name>
</gene>
<dbReference type="EMBL" id="CP048222">
    <property type="protein sequence ID" value="QHT65261.1"/>
    <property type="molecule type" value="Genomic_DNA"/>
</dbReference>
<sequence>MENLNQIGLVELNSNELQEIEGGLIPLIIALAAFDACLWGYIALN</sequence>
<dbReference type="KEGG" id="rhoz:GXP67_00520"/>
<evidence type="ECO:0000313" key="4">
    <source>
        <dbReference type="Proteomes" id="UP000480178"/>
    </source>
</evidence>
<dbReference type="Proteomes" id="UP000480178">
    <property type="component" value="Chromosome"/>
</dbReference>
<dbReference type="RefSeq" id="WP_162441349.1">
    <property type="nucleotide sequence ID" value="NZ_CP048222.1"/>
</dbReference>
<dbReference type="NCBIfam" id="TIGR03949">
    <property type="entry name" value="bact_IIb_cerein"/>
    <property type="match status" value="1"/>
</dbReference>
<accession>A0A6C0GSF6</accession>
<dbReference type="InterPro" id="IPR023991">
    <property type="entry name" value="Bacteriocin_IIb_lactobn/cerein"/>
</dbReference>
<organism evidence="3 4">
    <name type="scientific">Rhodocytophaga rosea</name>
    <dbReference type="NCBI Taxonomy" id="2704465"/>
    <lineage>
        <taxon>Bacteria</taxon>
        <taxon>Pseudomonadati</taxon>
        <taxon>Bacteroidota</taxon>
        <taxon>Cytophagia</taxon>
        <taxon>Cytophagales</taxon>
        <taxon>Rhodocytophagaceae</taxon>
        <taxon>Rhodocytophaga</taxon>
    </lineage>
</organism>
<keyword evidence="1" id="KW-0472">Membrane</keyword>
<keyword evidence="1" id="KW-1133">Transmembrane helix</keyword>
<evidence type="ECO:0000313" key="3">
    <source>
        <dbReference type="EMBL" id="QHT70887.1"/>
    </source>
</evidence>
<evidence type="ECO:0000256" key="1">
    <source>
        <dbReference type="SAM" id="Phobius"/>
    </source>
</evidence>
<feature type="transmembrane region" description="Helical" evidence="1">
    <location>
        <begin position="24"/>
        <end position="44"/>
    </location>
</feature>
<reference evidence="3 4" key="1">
    <citation type="submission" date="2020-01" db="EMBL/GenBank/DDBJ databases">
        <authorList>
            <person name="Kim M.K."/>
        </authorList>
    </citation>
    <scope>NUCLEOTIDE SEQUENCE [LARGE SCALE GENOMIC DNA]</scope>
    <source>
        <strain evidence="3 4">172606-1</strain>
    </source>
</reference>
<dbReference type="KEGG" id="rhoz:GXP67_31690"/>
<proteinExistence type="predicted"/>
<dbReference type="EMBL" id="CP048222">
    <property type="protein sequence ID" value="QHT70887.1"/>
    <property type="molecule type" value="Genomic_DNA"/>
</dbReference>
<protein>
    <submittedName>
        <fullName evidence="3">Class IIb bacteriocin, lactobin A/cerein 7B family</fullName>
    </submittedName>
</protein>
<dbReference type="AlphaFoldDB" id="A0A6C0GSF6"/>
<evidence type="ECO:0000313" key="2">
    <source>
        <dbReference type="EMBL" id="QHT65261.1"/>
    </source>
</evidence>
<keyword evidence="1" id="KW-0812">Transmembrane</keyword>
<keyword evidence="4" id="KW-1185">Reference proteome</keyword>